<reference evidence="11 12" key="1">
    <citation type="journal article" date="2019" name="Nat. Ecol. Evol.">
        <title>Megaphylogeny resolves global patterns of mushroom evolution.</title>
        <authorList>
            <person name="Varga T."/>
            <person name="Krizsan K."/>
            <person name="Foldi C."/>
            <person name="Dima B."/>
            <person name="Sanchez-Garcia M."/>
            <person name="Sanchez-Ramirez S."/>
            <person name="Szollosi G.J."/>
            <person name="Szarkandi J.G."/>
            <person name="Papp V."/>
            <person name="Albert L."/>
            <person name="Andreopoulos W."/>
            <person name="Angelini C."/>
            <person name="Antonin V."/>
            <person name="Barry K.W."/>
            <person name="Bougher N.L."/>
            <person name="Buchanan P."/>
            <person name="Buyck B."/>
            <person name="Bense V."/>
            <person name="Catcheside P."/>
            <person name="Chovatia M."/>
            <person name="Cooper J."/>
            <person name="Damon W."/>
            <person name="Desjardin D."/>
            <person name="Finy P."/>
            <person name="Geml J."/>
            <person name="Haridas S."/>
            <person name="Hughes K."/>
            <person name="Justo A."/>
            <person name="Karasinski D."/>
            <person name="Kautmanova I."/>
            <person name="Kiss B."/>
            <person name="Kocsube S."/>
            <person name="Kotiranta H."/>
            <person name="LaButti K.M."/>
            <person name="Lechner B.E."/>
            <person name="Liimatainen K."/>
            <person name="Lipzen A."/>
            <person name="Lukacs Z."/>
            <person name="Mihaltcheva S."/>
            <person name="Morgado L.N."/>
            <person name="Niskanen T."/>
            <person name="Noordeloos M.E."/>
            <person name="Ohm R.A."/>
            <person name="Ortiz-Santana B."/>
            <person name="Ovrebo C."/>
            <person name="Racz N."/>
            <person name="Riley R."/>
            <person name="Savchenko A."/>
            <person name="Shiryaev A."/>
            <person name="Soop K."/>
            <person name="Spirin V."/>
            <person name="Szebenyi C."/>
            <person name="Tomsovsky M."/>
            <person name="Tulloss R.E."/>
            <person name="Uehling J."/>
            <person name="Grigoriev I.V."/>
            <person name="Vagvolgyi C."/>
            <person name="Papp T."/>
            <person name="Martin F.M."/>
            <person name="Miettinen O."/>
            <person name="Hibbett D.S."/>
            <person name="Nagy L.G."/>
        </authorList>
    </citation>
    <scope>NUCLEOTIDE SEQUENCE [LARGE SCALE GENOMIC DNA]</scope>
    <source>
        <strain evidence="11 12">CBS 121175</strain>
    </source>
</reference>
<keyword evidence="5" id="KW-0032">Aminotransferase</keyword>
<dbReference type="InterPro" id="IPR015422">
    <property type="entry name" value="PyrdxlP-dep_Trfase_small"/>
</dbReference>
<gene>
    <name evidence="11" type="ORF">FA15DRAFT_622602</name>
</gene>
<accession>A0A5C3KQI1</accession>
<evidence type="ECO:0000256" key="7">
    <source>
        <dbReference type="ARBA" id="ARBA00022898"/>
    </source>
</evidence>
<comment type="cofactor">
    <cofactor evidence="1 9">
        <name>pyridoxal 5'-phosphate</name>
        <dbReference type="ChEBI" id="CHEBI:597326"/>
    </cofactor>
</comment>
<evidence type="ECO:0000256" key="8">
    <source>
        <dbReference type="ARBA" id="ARBA00047481"/>
    </source>
</evidence>
<evidence type="ECO:0000259" key="10">
    <source>
        <dbReference type="Pfam" id="PF00155"/>
    </source>
</evidence>
<dbReference type="Pfam" id="PF00155">
    <property type="entry name" value="Aminotran_1_2"/>
    <property type="match status" value="1"/>
</dbReference>
<dbReference type="GO" id="GO:0030170">
    <property type="term" value="F:pyridoxal phosphate binding"/>
    <property type="evidence" value="ECO:0007669"/>
    <property type="project" value="InterPro"/>
</dbReference>
<dbReference type="PANTHER" id="PTHR42885">
    <property type="entry name" value="HISTIDINOL-PHOSPHATE AMINOTRANSFERASE-RELATED"/>
    <property type="match status" value="1"/>
</dbReference>
<evidence type="ECO:0000256" key="9">
    <source>
        <dbReference type="RuleBase" id="RU003693"/>
    </source>
</evidence>
<feature type="domain" description="Aminotransferase class I/classII large" evidence="10">
    <location>
        <begin position="97"/>
        <end position="459"/>
    </location>
</feature>
<dbReference type="AlphaFoldDB" id="A0A5C3KQI1"/>
<keyword evidence="12" id="KW-1185">Reference proteome</keyword>
<dbReference type="EMBL" id="ML210242">
    <property type="protein sequence ID" value="TFK22385.1"/>
    <property type="molecule type" value="Genomic_DNA"/>
</dbReference>
<dbReference type="SUPFAM" id="SSF53383">
    <property type="entry name" value="PLP-dependent transferases"/>
    <property type="match status" value="1"/>
</dbReference>
<evidence type="ECO:0000313" key="11">
    <source>
        <dbReference type="EMBL" id="TFK22385.1"/>
    </source>
</evidence>
<evidence type="ECO:0000313" key="12">
    <source>
        <dbReference type="Proteomes" id="UP000307440"/>
    </source>
</evidence>
<proteinExistence type="inferred from homology"/>
<sequence length="466" mass="50343">MPIHGLPANLPASYPPHFSLESVVRPNILALHPYRCARDDYSEGILLDANENALGHAIIASDTSISKDLSQKNGDANSNSGSSSLETTMADTLALPLHRYPSPSHEPIKSRIAELRALPSTDRVFLGVGSDEVLDLLIRVLVKPGTEGKNLEKVLITPPTYGMYSVCAQVNDVGIVKVPLRVTPPTDGLPFGEGGKTGRFSLDVDAVKQAILHEQQELGNVIKMIFLCAPGNPTGTLLDLNSVKELLEWPEFKGIAVLDEAYIDFVGTEEEDEQAILPKSGASLVEKYANVVVTQTLSKSFGLAGIRLGIALSQPPLIQILSNTKAPYNVSVPTAYLAEQALSPASLDKWRSHVRTLKRNRITLIKGLEDLAGSKHLGVGEIIGSNDANFVLVRILQKPSPNSTEELRPSSSRANTVYKALAEEMGVVVRFRGNELGCDGAIRITVGTEVENQEVLKKLQEALSRL</sequence>
<dbReference type="Proteomes" id="UP000307440">
    <property type="component" value="Unassembled WGS sequence"/>
</dbReference>
<dbReference type="PROSITE" id="PS00599">
    <property type="entry name" value="AA_TRANSFER_CLASS_2"/>
    <property type="match status" value="1"/>
</dbReference>
<comment type="catalytic activity">
    <reaction evidence="8">
        <text>L-histidinol phosphate + 2-oxoglutarate = 3-(imidazol-4-yl)-2-oxopropyl phosphate + L-glutamate</text>
        <dbReference type="Rhea" id="RHEA:23744"/>
        <dbReference type="ChEBI" id="CHEBI:16810"/>
        <dbReference type="ChEBI" id="CHEBI:29985"/>
        <dbReference type="ChEBI" id="CHEBI:57766"/>
        <dbReference type="ChEBI" id="CHEBI:57980"/>
        <dbReference type="EC" id="2.6.1.9"/>
    </reaction>
</comment>
<dbReference type="GO" id="GO:0004400">
    <property type="term" value="F:histidinol-phosphate transaminase activity"/>
    <property type="evidence" value="ECO:0007669"/>
    <property type="project" value="UniProtKB-EC"/>
</dbReference>
<dbReference type="STRING" id="230819.A0A5C3KQI1"/>
<protein>
    <recommendedName>
        <fullName evidence="4">histidinol-phosphate transaminase</fullName>
        <ecNumber evidence="4">2.6.1.9</ecNumber>
    </recommendedName>
</protein>
<dbReference type="EC" id="2.6.1.9" evidence="4"/>
<keyword evidence="7 9" id="KW-0663">Pyridoxal phosphate</keyword>
<dbReference type="InterPro" id="IPR001917">
    <property type="entry name" value="Aminotrans_II_pyridoxalP_BS"/>
</dbReference>
<evidence type="ECO:0000256" key="1">
    <source>
        <dbReference type="ARBA" id="ARBA00001933"/>
    </source>
</evidence>
<evidence type="ECO:0000256" key="6">
    <source>
        <dbReference type="ARBA" id="ARBA00022679"/>
    </source>
</evidence>
<comment type="pathway">
    <text evidence="2">Amino-acid biosynthesis; L-histidine biosynthesis; L-histidine from 5-phospho-alpha-D-ribose 1-diphosphate: step 7/9.</text>
</comment>
<dbReference type="PANTHER" id="PTHR42885:SF2">
    <property type="entry name" value="HISTIDINOL-PHOSPHATE AMINOTRANSFERASE"/>
    <property type="match status" value="1"/>
</dbReference>
<evidence type="ECO:0000256" key="5">
    <source>
        <dbReference type="ARBA" id="ARBA00022576"/>
    </source>
</evidence>
<dbReference type="InterPro" id="IPR015421">
    <property type="entry name" value="PyrdxlP-dep_Trfase_major"/>
</dbReference>
<dbReference type="Gene3D" id="3.40.640.10">
    <property type="entry name" value="Type I PLP-dependent aspartate aminotransferase-like (Major domain)"/>
    <property type="match status" value="1"/>
</dbReference>
<name>A0A5C3KQI1_COPMA</name>
<comment type="similarity">
    <text evidence="3 9">Belongs to the class-II pyridoxal-phosphate-dependent aminotransferase family.</text>
</comment>
<evidence type="ECO:0000256" key="2">
    <source>
        <dbReference type="ARBA" id="ARBA00005011"/>
    </source>
</evidence>
<dbReference type="InterPro" id="IPR015424">
    <property type="entry name" value="PyrdxlP-dep_Trfase"/>
</dbReference>
<dbReference type="CDD" id="cd00609">
    <property type="entry name" value="AAT_like"/>
    <property type="match status" value="1"/>
</dbReference>
<dbReference type="InterPro" id="IPR004839">
    <property type="entry name" value="Aminotransferase_I/II_large"/>
</dbReference>
<evidence type="ECO:0000256" key="3">
    <source>
        <dbReference type="ARBA" id="ARBA00008392"/>
    </source>
</evidence>
<keyword evidence="6" id="KW-0808">Transferase</keyword>
<organism evidence="11 12">
    <name type="scientific">Coprinopsis marcescibilis</name>
    <name type="common">Agaric fungus</name>
    <name type="synonym">Psathyrella marcescibilis</name>
    <dbReference type="NCBI Taxonomy" id="230819"/>
    <lineage>
        <taxon>Eukaryota</taxon>
        <taxon>Fungi</taxon>
        <taxon>Dikarya</taxon>
        <taxon>Basidiomycota</taxon>
        <taxon>Agaricomycotina</taxon>
        <taxon>Agaricomycetes</taxon>
        <taxon>Agaricomycetidae</taxon>
        <taxon>Agaricales</taxon>
        <taxon>Agaricineae</taxon>
        <taxon>Psathyrellaceae</taxon>
        <taxon>Coprinopsis</taxon>
    </lineage>
</organism>
<evidence type="ECO:0000256" key="4">
    <source>
        <dbReference type="ARBA" id="ARBA00012748"/>
    </source>
</evidence>
<dbReference type="OrthoDB" id="2015537at2759"/>
<dbReference type="Gene3D" id="3.90.1150.10">
    <property type="entry name" value="Aspartate Aminotransferase, domain 1"/>
    <property type="match status" value="1"/>
</dbReference>